<keyword evidence="3" id="KW-1185">Reference proteome</keyword>
<sequence>MVRSADVVAPEATRVLGSLESQAGEVKGLDFSQFPSLDESLQIVKDENVVGSSCETPVWNLLDTSLEFFPPVTKDGQLMVQLSRAILEKRAVESVSVGEVVGIQQVVDNQQVMESVSVGEVVGIQQVVDNVFVSCSASAPVIPKFQGLDDVVVCGDTTGGVVISDSHGQGDAPQDVVEGIPCPNDELFSPNKFEALCSVDIEHVVPVPSPRKEMVVAAGVFDHLNQLKPKGKGGGPKNQKKQGKGKKGGHSPSL</sequence>
<proteinExistence type="predicted"/>
<accession>A0ABR2TI10</accession>
<dbReference type="Proteomes" id="UP001396334">
    <property type="component" value="Unassembled WGS sequence"/>
</dbReference>
<evidence type="ECO:0000256" key="1">
    <source>
        <dbReference type="SAM" id="MobiDB-lite"/>
    </source>
</evidence>
<gene>
    <name evidence="2" type="ORF">V6N11_022058</name>
</gene>
<comment type="caution">
    <text evidence="2">The sequence shown here is derived from an EMBL/GenBank/DDBJ whole genome shotgun (WGS) entry which is preliminary data.</text>
</comment>
<evidence type="ECO:0000313" key="2">
    <source>
        <dbReference type="EMBL" id="KAK9037136.1"/>
    </source>
</evidence>
<reference evidence="2 3" key="1">
    <citation type="journal article" date="2024" name="G3 (Bethesda)">
        <title>Genome assembly of Hibiscus sabdariffa L. provides insights into metabolisms of medicinal natural products.</title>
        <authorList>
            <person name="Kim T."/>
        </authorList>
    </citation>
    <scope>NUCLEOTIDE SEQUENCE [LARGE SCALE GENOMIC DNA]</scope>
    <source>
        <strain evidence="2">TK-2024</strain>
        <tissue evidence="2">Old leaves</tissue>
    </source>
</reference>
<protein>
    <submittedName>
        <fullName evidence="2">Uncharacterized protein</fullName>
    </submittedName>
</protein>
<feature type="compositionally biased region" description="Basic residues" evidence="1">
    <location>
        <begin position="238"/>
        <end position="254"/>
    </location>
</feature>
<feature type="region of interest" description="Disordered" evidence="1">
    <location>
        <begin position="225"/>
        <end position="254"/>
    </location>
</feature>
<dbReference type="EMBL" id="JBBPBN010000005">
    <property type="protein sequence ID" value="KAK9037136.1"/>
    <property type="molecule type" value="Genomic_DNA"/>
</dbReference>
<organism evidence="2 3">
    <name type="scientific">Hibiscus sabdariffa</name>
    <name type="common">roselle</name>
    <dbReference type="NCBI Taxonomy" id="183260"/>
    <lineage>
        <taxon>Eukaryota</taxon>
        <taxon>Viridiplantae</taxon>
        <taxon>Streptophyta</taxon>
        <taxon>Embryophyta</taxon>
        <taxon>Tracheophyta</taxon>
        <taxon>Spermatophyta</taxon>
        <taxon>Magnoliopsida</taxon>
        <taxon>eudicotyledons</taxon>
        <taxon>Gunneridae</taxon>
        <taxon>Pentapetalae</taxon>
        <taxon>rosids</taxon>
        <taxon>malvids</taxon>
        <taxon>Malvales</taxon>
        <taxon>Malvaceae</taxon>
        <taxon>Malvoideae</taxon>
        <taxon>Hibiscus</taxon>
    </lineage>
</organism>
<name>A0ABR2TI10_9ROSI</name>
<evidence type="ECO:0000313" key="3">
    <source>
        <dbReference type="Proteomes" id="UP001396334"/>
    </source>
</evidence>